<accession>A0ABN1WAJ7</accession>
<evidence type="ECO:0000256" key="1">
    <source>
        <dbReference type="ARBA" id="ARBA00022679"/>
    </source>
</evidence>
<dbReference type="EMBL" id="BAAALF010000059">
    <property type="protein sequence ID" value="GAA1242110.1"/>
    <property type="molecule type" value="Genomic_DNA"/>
</dbReference>
<name>A0ABN1WAJ7_9ACTN</name>
<dbReference type="PANTHER" id="PTHR34069:SF2">
    <property type="entry name" value="BETA-KETOACYL-[ACYL-CARRIER-PROTEIN] SYNTHASE III"/>
    <property type="match status" value="1"/>
</dbReference>
<dbReference type="PANTHER" id="PTHR34069">
    <property type="entry name" value="3-OXOACYL-[ACYL-CARRIER-PROTEIN] SYNTHASE 3"/>
    <property type="match status" value="1"/>
</dbReference>
<keyword evidence="2" id="KW-0012">Acyltransferase</keyword>
<feature type="domain" description="Beta-ketoacyl-[acyl-carrier-protein] synthase III C-terminal" evidence="3">
    <location>
        <begin position="232"/>
        <end position="321"/>
    </location>
</feature>
<protein>
    <submittedName>
        <fullName evidence="4">3-oxoacyl-[acyl-carrier-protein] synthase III C-terminal domain-containing protein</fullName>
    </submittedName>
</protein>
<evidence type="ECO:0000313" key="4">
    <source>
        <dbReference type="EMBL" id="GAA1242110.1"/>
    </source>
</evidence>
<sequence length="322" mass="34990">MCDLRSVGILARVTALEAVAVHLPPRLESIEDVGARIGLTPRQLRLFRRFHGLDRVRLDPDGTLLDLLDAALRALPELRGNEHRVRYLLHARSMPVAVPYPLNPLHRLQERFGLTGANAFTVTQQACAASLLAVDLAGRLLADDGDPSALALVVAGEKTFTLDAQLVPDTSIFAEASAACLVSPGGTRDRVLSYAVRQRPEFDGRLAEDPQLLARYQREYQSTMIETLEAALDQAGLDLSGIVLLLPHNVNQASWRMICRQLGYPLDRVVLDNVPSVGHSFAADAFINLRSAITGGVLRPGDHYLMAAAGVGATFSAMVLRH</sequence>
<gene>
    <name evidence="4" type="ORF">GCM10009665_36120</name>
</gene>
<keyword evidence="1" id="KW-0808">Transferase</keyword>
<dbReference type="Pfam" id="PF08541">
    <property type="entry name" value="ACP_syn_III_C"/>
    <property type="match status" value="1"/>
</dbReference>
<dbReference type="InterPro" id="IPR013747">
    <property type="entry name" value="ACP_syn_III_C"/>
</dbReference>
<proteinExistence type="predicted"/>
<dbReference type="Proteomes" id="UP001500037">
    <property type="component" value="Unassembled WGS sequence"/>
</dbReference>
<keyword evidence="5" id="KW-1185">Reference proteome</keyword>
<evidence type="ECO:0000313" key="5">
    <source>
        <dbReference type="Proteomes" id="UP001500037"/>
    </source>
</evidence>
<dbReference type="InterPro" id="IPR016039">
    <property type="entry name" value="Thiolase-like"/>
</dbReference>
<reference evidence="4 5" key="1">
    <citation type="journal article" date="2019" name="Int. J. Syst. Evol. Microbiol.">
        <title>The Global Catalogue of Microorganisms (GCM) 10K type strain sequencing project: providing services to taxonomists for standard genome sequencing and annotation.</title>
        <authorList>
            <consortium name="The Broad Institute Genomics Platform"/>
            <consortium name="The Broad Institute Genome Sequencing Center for Infectious Disease"/>
            <person name="Wu L."/>
            <person name="Ma J."/>
        </authorList>
    </citation>
    <scope>NUCLEOTIDE SEQUENCE [LARGE SCALE GENOMIC DNA]</scope>
    <source>
        <strain evidence="4 5">JCM 13004</strain>
    </source>
</reference>
<comment type="caution">
    <text evidence="4">The sequence shown here is derived from an EMBL/GenBank/DDBJ whole genome shotgun (WGS) entry which is preliminary data.</text>
</comment>
<dbReference type="Gene3D" id="3.40.47.10">
    <property type="match status" value="2"/>
</dbReference>
<dbReference type="SUPFAM" id="SSF53901">
    <property type="entry name" value="Thiolase-like"/>
    <property type="match status" value="1"/>
</dbReference>
<organism evidence="4 5">
    <name type="scientific">Kitasatospora nipponensis</name>
    <dbReference type="NCBI Taxonomy" id="258049"/>
    <lineage>
        <taxon>Bacteria</taxon>
        <taxon>Bacillati</taxon>
        <taxon>Actinomycetota</taxon>
        <taxon>Actinomycetes</taxon>
        <taxon>Kitasatosporales</taxon>
        <taxon>Streptomycetaceae</taxon>
        <taxon>Kitasatospora</taxon>
    </lineage>
</organism>
<evidence type="ECO:0000256" key="2">
    <source>
        <dbReference type="ARBA" id="ARBA00023315"/>
    </source>
</evidence>
<evidence type="ECO:0000259" key="3">
    <source>
        <dbReference type="Pfam" id="PF08541"/>
    </source>
</evidence>